<keyword evidence="12" id="KW-1267">Proteomics identification</keyword>
<evidence type="ECO:0000313" key="10">
    <source>
        <dbReference type="Proteomes" id="UP000008227"/>
    </source>
</evidence>
<dbReference type="InterPro" id="IPR005454">
    <property type="entry name" value="Profilin1/2/3_vertebrate"/>
</dbReference>
<sequence length="229" mass="24038">MRLPGGLRGRGPGTPPRLGCTDRRGRRPGVPSACPGEAGGGGYTPAGVEVLFLPRPASSSPLEALRFALYVPGWVQGPGPGWGPRVAGPPLSPRTARHPRRGLWEAAAARPPGSSQRLGVGLPVSRPLGLARNPVEIDMIVGKDREGFFTNGLTLGAKKCSVIRDSLYVDGDCTMDIRTKSQGGEPTYNVAVGRAGRVLVFVMGKEGVHGGGLNKKAYSMAKYLRDSGF</sequence>
<comment type="subcellular location">
    <subcellularLocation>
        <location evidence="1">Cytoplasm</location>
        <location evidence="1">Cytoskeleton</location>
    </subcellularLocation>
</comment>
<evidence type="ECO:0000256" key="4">
    <source>
        <dbReference type="ARBA" id="ARBA00023203"/>
    </source>
</evidence>
<evidence type="ECO:0000256" key="6">
    <source>
        <dbReference type="ARBA" id="ARBA00025549"/>
    </source>
</evidence>
<dbReference type="GO" id="GO:0030036">
    <property type="term" value="P:actin cytoskeleton organization"/>
    <property type="evidence" value="ECO:0007669"/>
    <property type="project" value="InterPro"/>
</dbReference>
<dbReference type="Ensembl" id="ENSSSCT00000025236.4">
    <property type="protein sequence ID" value="ENSSSCP00000019511.4"/>
    <property type="gene ID" value="ENSSSCG00000030260.4"/>
</dbReference>
<dbReference type="GO" id="GO:0003779">
    <property type="term" value="F:actin binding"/>
    <property type="evidence" value="ECO:0000318"/>
    <property type="project" value="GO_Central"/>
</dbReference>
<evidence type="ECO:0000256" key="7">
    <source>
        <dbReference type="RuleBase" id="RU003909"/>
    </source>
</evidence>
<dbReference type="SUPFAM" id="SSF55770">
    <property type="entry name" value="Profilin (actin-binding protein)"/>
    <property type="match status" value="1"/>
</dbReference>
<dbReference type="Reactome" id="R-SSC-5663220">
    <property type="pathway name" value="RHO GTPases Activate Formins"/>
</dbReference>
<dbReference type="FunFam" id="3.30.450.30:FF:000014">
    <property type="entry name" value="Profilin"/>
    <property type="match status" value="1"/>
</dbReference>
<feature type="region of interest" description="Disordered" evidence="8">
    <location>
        <begin position="1"/>
        <end position="41"/>
    </location>
</feature>
<dbReference type="Bgee" id="ENSSSCG00000030260">
    <property type="expression patterns" value="Expressed in Ammon's horn and 43 other cell types or tissues"/>
</dbReference>
<dbReference type="HOGENOM" id="CLU_123405_1_0_1"/>
<dbReference type="STRING" id="9823.ENSSSCP00000019511"/>
<evidence type="ECO:0000256" key="5">
    <source>
        <dbReference type="ARBA" id="ARBA00023212"/>
    </source>
</evidence>
<dbReference type="eggNOG" id="KOG1755">
    <property type="taxonomic scope" value="Eukaryota"/>
</dbReference>
<dbReference type="InterPro" id="IPR048278">
    <property type="entry name" value="PFN"/>
</dbReference>
<dbReference type="VGNC" id="VGNC:91339">
    <property type="gene designation" value="PFN2"/>
</dbReference>
<dbReference type="PANTHER" id="PTHR13936">
    <property type="entry name" value="PROFILIN"/>
    <property type="match status" value="1"/>
</dbReference>
<reference evidence="10" key="1">
    <citation type="submission" date="2009-11" db="EMBL/GenBank/DDBJ databases">
        <authorList>
            <consortium name="Porcine genome sequencing project"/>
        </authorList>
    </citation>
    <scope>NUCLEOTIDE SEQUENCE [LARGE SCALE GENOMIC DNA]</scope>
    <source>
        <strain evidence="10">Duroc</strain>
    </source>
</reference>
<reference evidence="9" key="4">
    <citation type="submission" date="2025-09" db="UniProtKB">
        <authorList>
            <consortium name="Ensembl"/>
        </authorList>
    </citation>
    <scope>IDENTIFICATION</scope>
</reference>
<reference evidence="9" key="2">
    <citation type="journal article" date="2020" name="Gigascience">
        <title>An improved pig reference genome sequence to enable pig genetics and genomics research.</title>
        <authorList>
            <person name="Warr A."/>
            <person name="Affara N."/>
            <person name="Aken B."/>
            <person name="Beiki H."/>
            <person name="Bickhart D.M."/>
            <person name="Billis K."/>
            <person name="Chow W."/>
            <person name="Eory L."/>
            <person name="Finlayson H.A."/>
            <person name="Flicek P."/>
            <person name="Giron C.G."/>
            <person name="Griffin D.K."/>
            <person name="Hall R."/>
            <person name="Hannum G."/>
            <person name="Hourlier T."/>
            <person name="Howe K."/>
            <person name="Hume D.A."/>
            <person name="Izuogu O."/>
            <person name="Kim K."/>
            <person name="Koren S."/>
            <person name="Liu H."/>
            <person name="Manchanda N."/>
            <person name="Martin F.J."/>
            <person name="Nonneman D.J."/>
            <person name="O'Connor R.E."/>
            <person name="Phillippy A.M."/>
            <person name="Rohrer G.A."/>
            <person name="Rosen B.D."/>
            <person name="Rund L.A."/>
            <person name="Sargent C.A."/>
            <person name="Schook L.B."/>
            <person name="Schroeder S.G."/>
            <person name="Schwartz A.S."/>
            <person name="Skinner B.M."/>
            <person name="Talbot R."/>
            <person name="Tseng E."/>
            <person name="Tuggle C.K."/>
            <person name="Watson M."/>
            <person name="Smith T.P.L."/>
            <person name="Archibald A.L."/>
        </authorList>
    </citation>
    <scope>NUCLEOTIDE SEQUENCE [LARGE SCALE GENOMIC DNA]</scope>
    <source>
        <strain evidence="9">Duroc</strain>
    </source>
</reference>
<evidence type="ECO:0000256" key="2">
    <source>
        <dbReference type="ARBA" id="ARBA00010058"/>
    </source>
</evidence>
<dbReference type="InterPro" id="IPR005455">
    <property type="entry name" value="PFN_euk"/>
</dbReference>
<gene>
    <name evidence="9 11" type="primary">PFN2</name>
</gene>
<protein>
    <recommendedName>
        <fullName evidence="7">Profilin</fullName>
    </recommendedName>
</protein>
<feature type="compositionally biased region" description="Gly residues" evidence="8">
    <location>
        <begin position="1"/>
        <end position="12"/>
    </location>
</feature>
<proteinExistence type="evidence at protein level"/>
<dbReference type="PANTHER" id="PTHR13936:SF15">
    <property type="entry name" value="PROFILIN-2"/>
    <property type="match status" value="1"/>
</dbReference>
<dbReference type="Gene3D" id="3.30.450.30">
    <property type="entry name" value="Dynein light chain 2a, cytoplasmic"/>
    <property type="match status" value="1"/>
</dbReference>
<name>I3L660_PIG</name>
<organism evidence="9 10">
    <name type="scientific">Sus scrofa</name>
    <name type="common">Pig</name>
    <dbReference type="NCBI Taxonomy" id="9823"/>
    <lineage>
        <taxon>Eukaryota</taxon>
        <taxon>Metazoa</taxon>
        <taxon>Chordata</taxon>
        <taxon>Craniata</taxon>
        <taxon>Vertebrata</taxon>
        <taxon>Euteleostomi</taxon>
        <taxon>Mammalia</taxon>
        <taxon>Eutheria</taxon>
        <taxon>Laurasiatheria</taxon>
        <taxon>Artiodactyla</taxon>
        <taxon>Suina</taxon>
        <taxon>Suidae</taxon>
        <taxon>Sus</taxon>
    </lineage>
</organism>
<dbReference type="ExpressionAtlas" id="I3L660">
    <property type="expression patterns" value="baseline and differential"/>
</dbReference>
<dbReference type="GO" id="GO:0030833">
    <property type="term" value="P:regulation of actin filament polymerization"/>
    <property type="evidence" value="ECO:0000318"/>
    <property type="project" value="GO_Central"/>
</dbReference>
<dbReference type="Proteomes" id="UP000008227">
    <property type="component" value="Chromosome 13"/>
</dbReference>
<accession>I3L660</accession>
<dbReference type="GO" id="GO:0005737">
    <property type="term" value="C:cytoplasm"/>
    <property type="evidence" value="ECO:0000318"/>
    <property type="project" value="GO_Central"/>
</dbReference>
<dbReference type="PeptideAtlas" id="I3L660"/>
<dbReference type="PRINTS" id="PR01639">
    <property type="entry name" value="PROFILINMAML"/>
</dbReference>
<keyword evidence="10" id="KW-1185">Reference proteome</keyword>
<comment type="function">
    <text evidence="6">Binds to actin and affects the structure of the cytoskeleton. At high concentrations, profilin prevents the polymerization of actin, whereas it enhances it at low concentrations. By binding to PIP2, it inhibits the formation of IP3 and DG.</text>
</comment>
<dbReference type="GeneTree" id="ENSGT00940000153664"/>
<comment type="similarity">
    <text evidence="2 7">Belongs to the profilin family.</text>
</comment>
<evidence type="ECO:0007829" key="12">
    <source>
        <dbReference type="PeptideAtlas" id="I3L660"/>
    </source>
</evidence>
<keyword evidence="4 7" id="KW-0009">Actin-binding</keyword>
<reference evidence="9" key="3">
    <citation type="submission" date="2025-08" db="UniProtKB">
        <authorList>
            <consortium name="Ensembl"/>
        </authorList>
    </citation>
    <scope>IDENTIFICATION</scope>
</reference>
<dbReference type="GO" id="GO:0032233">
    <property type="term" value="P:positive regulation of actin filament bundle assembly"/>
    <property type="evidence" value="ECO:0000318"/>
    <property type="project" value="GO_Central"/>
</dbReference>
<evidence type="ECO:0000313" key="11">
    <source>
        <dbReference type="VGNC" id="VGNC:91339"/>
    </source>
</evidence>
<evidence type="ECO:0000256" key="8">
    <source>
        <dbReference type="SAM" id="MobiDB-lite"/>
    </source>
</evidence>
<dbReference type="InterPro" id="IPR036140">
    <property type="entry name" value="PFN_sf"/>
</dbReference>
<dbReference type="GO" id="GO:0005856">
    <property type="term" value="C:cytoskeleton"/>
    <property type="evidence" value="ECO:0007669"/>
    <property type="project" value="UniProtKB-SubCell"/>
</dbReference>
<dbReference type="CDD" id="cd00148">
    <property type="entry name" value="PROF"/>
    <property type="match status" value="1"/>
</dbReference>
<dbReference type="GlyGen" id="I3L660">
    <property type="glycosylation" value="1 site"/>
</dbReference>
<dbReference type="Pfam" id="PF00235">
    <property type="entry name" value="Profilin"/>
    <property type="match status" value="1"/>
</dbReference>
<evidence type="ECO:0000256" key="3">
    <source>
        <dbReference type="ARBA" id="ARBA00022490"/>
    </source>
</evidence>
<evidence type="ECO:0000313" key="9">
    <source>
        <dbReference type="Ensembl" id="ENSSSCP00000019511.4"/>
    </source>
</evidence>
<evidence type="ECO:0000256" key="1">
    <source>
        <dbReference type="ARBA" id="ARBA00004245"/>
    </source>
</evidence>
<dbReference type="SMART" id="SM00392">
    <property type="entry name" value="PROF"/>
    <property type="match status" value="1"/>
</dbReference>
<keyword evidence="3" id="KW-0963">Cytoplasm</keyword>
<dbReference type="AlphaFoldDB" id="I3L660"/>
<dbReference type="FunCoup" id="I3L660">
    <property type="interactions" value="189"/>
</dbReference>
<keyword evidence="5" id="KW-0206">Cytoskeleton</keyword>
<dbReference type="InParanoid" id="I3L660"/>